<keyword evidence="1" id="KW-0175">Coiled coil</keyword>
<feature type="compositionally biased region" description="Low complexity" evidence="2">
    <location>
        <begin position="618"/>
        <end position="630"/>
    </location>
</feature>
<feature type="compositionally biased region" description="Polar residues" evidence="2">
    <location>
        <begin position="515"/>
        <end position="531"/>
    </location>
</feature>
<dbReference type="AlphaFoldDB" id="A0A0N0E077"/>
<dbReference type="RefSeq" id="XP_015664564.1">
    <property type="nucleotide sequence ID" value="XM_015796556.1"/>
</dbReference>
<dbReference type="OMA" id="RMHQTPK"/>
<dbReference type="VEuPathDB" id="TriTrypDB:LpyrH10_01_3790"/>
<feature type="compositionally biased region" description="Low complexity" evidence="2">
    <location>
        <begin position="449"/>
        <end position="463"/>
    </location>
</feature>
<feature type="coiled-coil region" evidence="1">
    <location>
        <begin position="302"/>
        <end position="395"/>
    </location>
</feature>
<comment type="caution">
    <text evidence="3">The sequence shown here is derived from an EMBL/GenBank/DDBJ whole genome shotgun (WGS) entry which is preliminary data.</text>
</comment>
<dbReference type="GeneID" id="26900677"/>
<feature type="compositionally biased region" description="Low complexity" evidence="2">
    <location>
        <begin position="154"/>
        <end position="169"/>
    </location>
</feature>
<sequence length="665" mass="72349">MAECTVYSPCGRYVVRFTSNAQQQQLWLDVRTNSLGLPPLNGAPLSKQPPVHAGSVVVSRNTAGIVWGPSRDAVPSSLTATPASSPPRHLVASLSEGDVVALTTSAGVRKSFANFSRMLYDALIGRSACVRFYVETVAEMKERIQRDVLQQRNASSPVSSPSAPAPQQQRTTEGSVTGDEGSSATPVSLDTTNGGVAAIRQGTKESNEVHSGDQKSTRNKTLDRICAAVGDTVIELDADIADEVLEQRFITVDYDVDFTRAIFPIPLSEVTETDDDDVQAAKESAAVSAPTVAHKFTAPDTEARLERELRSTLERLACLENENGKLRRENAALVQLSKQKMHEMQRLCDDFQKRVQDAAGAEKLRAKNAELRVQLQEAIEERQAVLRTLERERSQRRLLNRPASASTSKRNADLQRQSSTSRGGDIGGTRQRSSSSRRDNPYLRSLSQNSNRGGSESGGNTRRPYNRRHGSLGSSDARRDHHGQPLLSPTPTPTSRRLQRRVPSRFDTPPGPSAHGQTRSARRSPSYSGSNHRPIRASSTHSSSSARTCNTDGGGGDSPAPRDRTGGRVADVVKPGRSRSQSDKNSADRRLHSRESSSSSLPRRGPSLWADTSDRPSPRGSVASSRGSSASHDRLYRATTVSSRQHQTPTAFSLEERGARRAVFH</sequence>
<feature type="compositionally biased region" description="Basic and acidic residues" evidence="2">
    <location>
        <begin position="580"/>
        <end position="595"/>
    </location>
</feature>
<evidence type="ECO:0000256" key="2">
    <source>
        <dbReference type="SAM" id="MobiDB-lite"/>
    </source>
</evidence>
<feature type="compositionally biased region" description="Polar residues" evidence="2">
    <location>
        <begin position="170"/>
        <end position="193"/>
    </location>
</feature>
<evidence type="ECO:0000313" key="4">
    <source>
        <dbReference type="Proteomes" id="UP000037923"/>
    </source>
</evidence>
<keyword evidence="4" id="KW-1185">Reference proteome</keyword>
<organism evidence="3 4">
    <name type="scientific">Leptomonas pyrrhocoris</name>
    <name type="common">Firebug parasite</name>
    <dbReference type="NCBI Taxonomy" id="157538"/>
    <lineage>
        <taxon>Eukaryota</taxon>
        <taxon>Discoba</taxon>
        <taxon>Euglenozoa</taxon>
        <taxon>Kinetoplastea</taxon>
        <taxon>Metakinetoplastina</taxon>
        <taxon>Trypanosomatida</taxon>
        <taxon>Trypanosomatidae</taxon>
        <taxon>Leishmaniinae</taxon>
        <taxon>Leptomonas</taxon>
    </lineage>
</organism>
<feature type="compositionally biased region" description="Low complexity" evidence="2">
    <location>
        <begin position="596"/>
        <end position="608"/>
    </location>
</feature>
<feature type="region of interest" description="Disordered" evidence="2">
    <location>
        <begin position="149"/>
        <end position="193"/>
    </location>
</feature>
<feature type="compositionally biased region" description="Low complexity" evidence="2">
    <location>
        <begin position="536"/>
        <end position="548"/>
    </location>
</feature>
<dbReference type="EMBL" id="LGTL01000001">
    <property type="protein sequence ID" value="KPA86125.1"/>
    <property type="molecule type" value="Genomic_DNA"/>
</dbReference>
<dbReference type="Proteomes" id="UP000037923">
    <property type="component" value="Unassembled WGS sequence"/>
</dbReference>
<feature type="region of interest" description="Disordered" evidence="2">
    <location>
        <begin position="395"/>
        <end position="652"/>
    </location>
</feature>
<evidence type="ECO:0000313" key="3">
    <source>
        <dbReference type="EMBL" id="KPA86125.1"/>
    </source>
</evidence>
<reference evidence="3 4" key="1">
    <citation type="submission" date="2015-07" db="EMBL/GenBank/DDBJ databases">
        <title>High-quality genome of monoxenous trypanosomatid Leptomonas pyrrhocoris.</title>
        <authorList>
            <person name="Flegontov P."/>
            <person name="Butenko A."/>
            <person name="Firsov S."/>
            <person name="Vlcek C."/>
            <person name="Logacheva M.D."/>
            <person name="Field M."/>
            <person name="Filatov D."/>
            <person name="Flegontova O."/>
            <person name="Gerasimov E."/>
            <person name="Jackson A.P."/>
            <person name="Kelly S."/>
            <person name="Opperdoes F."/>
            <person name="O'Reilly A."/>
            <person name="Votypka J."/>
            <person name="Yurchenko V."/>
            <person name="Lukes J."/>
        </authorList>
    </citation>
    <scope>NUCLEOTIDE SEQUENCE [LARGE SCALE GENOMIC DNA]</scope>
    <source>
        <strain evidence="3">H10</strain>
    </source>
</reference>
<name>A0A0N0E077_LEPPY</name>
<proteinExistence type="predicted"/>
<protein>
    <submittedName>
        <fullName evidence="3">Uncharacterized protein</fullName>
    </submittedName>
</protein>
<feature type="compositionally biased region" description="Polar residues" evidence="2">
    <location>
        <begin position="639"/>
        <end position="651"/>
    </location>
</feature>
<gene>
    <name evidence="3" type="ORF">ABB37_00379</name>
</gene>
<dbReference type="OrthoDB" id="278352at2759"/>
<evidence type="ECO:0000256" key="1">
    <source>
        <dbReference type="SAM" id="Coils"/>
    </source>
</evidence>
<accession>A0A0N0E077</accession>
<feature type="compositionally biased region" description="Polar residues" evidence="2">
    <location>
        <begin position="403"/>
        <end position="422"/>
    </location>
</feature>
<feature type="compositionally biased region" description="Low complexity" evidence="2">
    <location>
        <begin position="484"/>
        <end position="496"/>
    </location>
</feature>